<evidence type="ECO:0000256" key="3">
    <source>
        <dbReference type="ARBA" id="ARBA00022737"/>
    </source>
</evidence>
<keyword evidence="2" id="KW-0433">Leucine-rich repeat</keyword>
<reference evidence="5" key="1">
    <citation type="journal article" date="2015" name="PLoS Genet.">
        <title>Genome Sequence and Transcriptome Analyses of Chrysochromulina tobin: Metabolic Tools for Enhanced Algal Fitness in the Prominent Order Prymnesiales (Haptophyceae).</title>
        <authorList>
            <person name="Hovde B.T."/>
            <person name="Deodato C.R."/>
            <person name="Hunsperger H.M."/>
            <person name="Ryken S.A."/>
            <person name="Yost W."/>
            <person name="Jha R.K."/>
            <person name="Patterson J."/>
            <person name="Monnat R.J. Jr."/>
            <person name="Barlow S.B."/>
            <person name="Starkenburg S.R."/>
            <person name="Cattolico R.A."/>
        </authorList>
    </citation>
    <scope>NUCLEOTIDE SEQUENCE</scope>
    <source>
        <strain evidence="5">CCMP291</strain>
    </source>
</reference>
<keyword evidence="1" id="KW-0343">GTPase activation</keyword>
<evidence type="ECO:0000313" key="4">
    <source>
        <dbReference type="EMBL" id="KOO23070.1"/>
    </source>
</evidence>
<gene>
    <name evidence="4" type="ORF">Ctob_010470</name>
</gene>
<dbReference type="Pfam" id="PF13516">
    <property type="entry name" value="LRR_6"/>
    <property type="match status" value="5"/>
</dbReference>
<dbReference type="GO" id="GO:0048471">
    <property type="term" value="C:perinuclear region of cytoplasm"/>
    <property type="evidence" value="ECO:0007669"/>
    <property type="project" value="TreeGrafter"/>
</dbReference>
<dbReference type="GO" id="GO:0005829">
    <property type="term" value="C:cytosol"/>
    <property type="evidence" value="ECO:0007669"/>
    <property type="project" value="TreeGrafter"/>
</dbReference>
<dbReference type="AlphaFoldDB" id="A0A0M0J9C1"/>
<evidence type="ECO:0000313" key="5">
    <source>
        <dbReference type="Proteomes" id="UP000037460"/>
    </source>
</evidence>
<dbReference type="InterPro" id="IPR032675">
    <property type="entry name" value="LRR_dom_sf"/>
</dbReference>
<name>A0A0M0J9C1_9EUKA</name>
<keyword evidence="3" id="KW-0677">Repeat</keyword>
<dbReference type="InterPro" id="IPR027038">
    <property type="entry name" value="RanGap"/>
</dbReference>
<dbReference type="OrthoDB" id="120976at2759"/>
<dbReference type="SMART" id="SM00368">
    <property type="entry name" value="LRR_RI"/>
    <property type="match status" value="9"/>
</dbReference>
<dbReference type="GO" id="GO:0005096">
    <property type="term" value="F:GTPase activator activity"/>
    <property type="evidence" value="ECO:0007669"/>
    <property type="project" value="UniProtKB-KW"/>
</dbReference>
<comment type="caution">
    <text evidence="4">The sequence shown here is derived from an EMBL/GenBank/DDBJ whole genome shotgun (WGS) entry which is preliminary data.</text>
</comment>
<dbReference type="SUPFAM" id="SSF52047">
    <property type="entry name" value="RNI-like"/>
    <property type="match status" value="2"/>
</dbReference>
<dbReference type="InterPro" id="IPR001611">
    <property type="entry name" value="Leu-rich_rpt"/>
</dbReference>
<keyword evidence="5" id="KW-1185">Reference proteome</keyword>
<evidence type="ECO:0000256" key="2">
    <source>
        <dbReference type="ARBA" id="ARBA00022614"/>
    </source>
</evidence>
<dbReference type="Proteomes" id="UP000037460">
    <property type="component" value="Unassembled WGS sequence"/>
</dbReference>
<dbReference type="Gene3D" id="3.80.10.10">
    <property type="entry name" value="Ribonuclease Inhibitor"/>
    <property type="match status" value="5"/>
</dbReference>
<dbReference type="GO" id="GO:0031267">
    <property type="term" value="F:small GTPase binding"/>
    <property type="evidence" value="ECO:0007669"/>
    <property type="project" value="TreeGrafter"/>
</dbReference>
<dbReference type="GO" id="GO:0005634">
    <property type="term" value="C:nucleus"/>
    <property type="evidence" value="ECO:0007669"/>
    <property type="project" value="TreeGrafter"/>
</dbReference>
<accession>A0A0M0J9C1</accession>
<dbReference type="PANTHER" id="PTHR24113">
    <property type="entry name" value="RAN GTPASE-ACTIVATING PROTEIN 1"/>
    <property type="match status" value="1"/>
</dbReference>
<sequence length="433" mass="45496">MVHGDGALFRKGYAKAAKQEEIDEPPVHTNLLLVTTESTPFSPPGDEGIQRVANAIVSGTVSLTSLSLVEAGMGEHGALALAAALPSRPSLTRLDLTGNRDMGATGGAALAAAVLTPGRSSLLQSLSLYDTRLGLVGIQAIAKALRKNRSLLHLDACSNRLGVEGAQCLAEALNDPNDDVGAYEDKIGLAQRMHAPEPEDLLDINWTLENLELGNNQLGNAGGIAFASVLKHSRHLRALSLYSNGIGSPGAKELCSALGRDDASLRSLDLQDNPLGERGARDVGIMLRKNASLTSLVISGRHIGEGGVTALSFALSESNRTLARLDLSSWLPRAGDSHLLEDQRPRKFGERGGMALGDVLANNSGLQHLNLEGNALGDAGARKMLEGLRKHRGTLLTLSGLTDGQELSPQGQAEVEAALEKYLGLRPRSGAEP</sequence>
<dbReference type="PANTHER" id="PTHR24113:SF12">
    <property type="entry name" value="RAN GTPASE-ACTIVATING PROTEIN 1"/>
    <property type="match status" value="1"/>
</dbReference>
<evidence type="ECO:0000256" key="1">
    <source>
        <dbReference type="ARBA" id="ARBA00022468"/>
    </source>
</evidence>
<organism evidence="4 5">
    <name type="scientific">Chrysochromulina tobinii</name>
    <dbReference type="NCBI Taxonomy" id="1460289"/>
    <lineage>
        <taxon>Eukaryota</taxon>
        <taxon>Haptista</taxon>
        <taxon>Haptophyta</taxon>
        <taxon>Prymnesiophyceae</taxon>
        <taxon>Prymnesiales</taxon>
        <taxon>Chrysochromulinaceae</taxon>
        <taxon>Chrysochromulina</taxon>
    </lineage>
</organism>
<proteinExistence type="predicted"/>
<protein>
    <submittedName>
        <fullName evidence="4">Protein nlrc3</fullName>
    </submittedName>
</protein>
<dbReference type="EMBL" id="JWZX01003223">
    <property type="protein sequence ID" value="KOO23070.1"/>
    <property type="molecule type" value="Genomic_DNA"/>
</dbReference>
<dbReference type="GO" id="GO:0006913">
    <property type="term" value="P:nucleocytoplasmic transport"/>
    <property type="evidence" value="ECO:0007669"/>
    <property type="project" value="TreeGrafter"/>
</dbReference>